<evidence type="ECO:0000313" key="2">
    <source>
        <dbReference type="Proteomes" id="UP000291831"/>
    </source>
</evidence>
<organism evidence="1 2">
    <name type="scientific">Candidatus Argoarchaeum ethanivorans</name>
    <dbReference type="NCBI Taxonomy" id="2608793"/>
    <lineage>
        <taxon>Archaea</taxon>
        <taxon>Methanobacteriati</taxon>
        <taxon>Methanobacteriota</taxon>
        <taxon>Stenosarchaea group</taxon>
        <taxon>Methanomicrobia</taxon>
        <taxon>Methanosarcinales</taxon>
        <taxon>Methanosarcinales incertae sedis</taxon>
        <taxon>GOM Arc I cluster</taxon>
        <taxon>Candidatus Argoarchaeum</taxon>
    </lineage>
</organism>
<dbReference type="Proteomes" id="UP000291831">
    <property type="component" value="Unassembled WGS sequence"/>
</dbReference>
<gene>
    <name evidence="1" type="ORF">AEth_01176</name>
</gene>
<comment type="caution">
    <text evidence="1">The sequence shown here is derived from an EMBL/GenBank/DDBJ whole genome shotgun (WGS) entry which is preliminary data.</text>
</comment>
<protein>
    <submittedName>
        <fullName evidence="1">Uncharacterized protein</fullName>
    </submittedName>
</protein>
<feature type="non-terminal residue" evidence="1">
    <location>
        <position position="34"/>
    </location>
</feature>
<sequence>MAKLDEKTIHKIELDISRKLIEIGLKPSRLIFDT</sequence>
<dbReference type="AlphaFoldDB" id="A0A8B3S123"/>
<proteinExistence type="predicted"/>
<name>A0A8B3S123_9EURY</name>
<reference evidence="2" key="1">
    <citation type="submission" date="2019-01" db="EMBL/GenBank/DDBJ databases">
        <title>Anaerobic oxidation of ethane by archaea from a marine hydrocarbon seep.</title>
        <authorList>
            <person name="Musat F."/>
        </authorList>
    </citation>
    <scope>NUCLEOTIDE SEQUENCE [LARGE SCALE GENOMIC DNA]</scope>
</reference>
<dbReference type="EMBL" id="RPGO01000027">
    <property type="protein sequence ID" value="RZB29448.1"/>
    <property type="molecule type" value="Genomic_DNA"/>
</dbReference>
<accession>A0A8B3S123</accession>
<evidence type="ECO:0000313" key="1">
    <source>
        <dbReference type="EMBL" id="RZB29448.1"/>
    </source>
</evidence>